<keyword evidence="1 4" id="KW-0808">Transferase</keyword>
<keyword evidence="2 4" id="KW-0012">Acyltransferase</keyword>
<dbReference type="STRING" id="301302.ERS852420_00586"/>
<proteinExistence type="predicted"/>
<organism evidence="4 6">
    <name type="scientific">Roseburia faecis</name>
    <dbReference type="NCBI Taxonomy" id="301302"/>
    <lineage>
        <taxon>Bacteria</taxon>
        <taxon>Bacillati</taxon>
        <taxon>Bacillota</taxon>
        <taxon>Clostridia</taxon>
        <taxon>Lachnospirales</taxon>
        <taxon>Lachnospiraceae</taxon>
        <taxon>Roseburia</taxon>
    </lineage>
</organism>
<dbReference type="GO" id="GO:0006654">
    <property type="term" value="P:phosphatidic acid biosynthetic process"/>
    <property type="evidence" value="ECO:0007669"/>
    <property type="project" value="TreeGrafter"/>
</dbReference>
<keyword evidence="6" id="KW-1185">Reference proteome</keyword>
<dbReference type="CDD" id="cd07989">
    <property type="entry name" value="LPLAT_AGPAT-like"/>
    <property type="match status" value="1"/>
</dbReference>
<evidence type="ECO:0000256" key="2">
    <source>
        <dbReference type="ARBA" id="ARBA00023315"/>
    </source>
</evidence>
<accession>A0A0M6WM63</accession>
<name>A0A0M6WM63_9FIRM</name>
<dbReference type="RefSeq" id="WP_055067840.1">
    <property type="nucleotide sequence ID" value="NZ_CP173697.1"/>
</dbReference>
<reference evidence="5 7" key="3">
    <citation type="journal article" date="2019" name="Nat. Med.">
        <title>A library of human gut bacterial isolates paired with longitudinal multiomics data enables mechanistic microbiome research.</title>
        <authorList>
            <person name="Poyet M."/>
            <person name="Groussin M."/>
            <person name="Gibbons S.M."/>
            <person name="Avila-Pacheco J."/>
            <person name="Jiang X."/>
            <person name="Kearney S.M."/>
            <person name="Perrotta A.R."/>
            <person name="Berdy B."/>
            <person name="Zhao S."/>
            <person name="Lieberman T.D."/>
            <person name="Swanson P.K."/>
            <person name="Smith M."/>
            <person name="Roesemann S."/>
            <person name="Alexander J.E."/>
            <person name="Rich S.A."/>
            <person name="Livny J."/>
            <person name="Vlamakis H."/>
            <person name="Clish C."/>
            <person name="Bullock K."/>
            <person name="Deik A."/>
            <person name="Scott J."/>
            <person name="Pierce K.A."/>
            <person name="Xavier R.J."/>
            <person name="Alm E.J."/>
        </authorList>
    </citation>
    <scope>NUCLEOTIDE SEQUENCE [LARGE SCALE GENOMIC DNA]</scope>
    <source>
        <strain evidence="5 7">BIOML-A1</strain>
    </source>
</reference>
<evidence type="ECO:0000256" key="1">
    <source>
        <dbReference type="ARBA" id="ARBA00022679"/>
    </source>
</evidence>
<reference evidence="6" key="2">
    <citation type="submission" date="2015-05" db="EMBL/GenBank/DDBJ databases">
        <authorList>
            <consortium name="Pathogen Informatics"/>
        </authorList>
    </citation>
    <scope>NUCLEOTIDE SEQUENCE [LARGE SCALE GENOMIC DNA]</scope>
    <source>
        <strain evidence="6">M72</strain>
    </source>
</reference>
<dbReference type="PANTHER" id="PTHR10434:SF11">
    <property type="entry name" value="1-ACYL-SN-GLYCEROL-3-PHOSPHATE ACYLTRANSFERASE"/>
    <property type="match status" value="1"/>
</dbReference>
<sequence length="241" mass="28094">MLKLFYVIFMNLHRAPYMIPRMRAEADHPQRYTEEQRYSLVQHAIYLMNKTGKINTVETGAEHLPKQGGYMMYPNHQGKYDVLGIMYTHKSPCSFVMDKRKSHTILVREFCDLVQAKRLEKDNPRQGITIINQVAKEVAAGKKYILFPEGGYRFNNKNKVCDFKAGSFKIALKSHAPIVPIALIDSYKVFNSFHIGPITTYVHYLKPICYEEYKGMKTQEIADLVKIRIEEKIQQEMQAHR</sequence>
<dbReference type="EMBL" id="CVRR01000019">
    <property type="protein sequence ID" value="CRL38157.1"/>
    <property type="molecule type" value="Genomic_DNA"/>
</dbReference>
<evidence type="ECO:0000313" key="7">
    <source>
        <dbReference type="Proteomes" id="UP000446657"/>
    </source>
</evidence>
<protein>
    <submittedName>
        <fullName evidence="4">1-acyl-sn-glycerol-3-phosphate acyltransferase</fullName>
    </submittedName>
</protein>
<gene>
    <name evidence="5" type="ORF">GMD30_00320</name>
    <name evidence="4" type="ORF">M72_05941</name>
</gene>
<evidence type="ECO:0000313" key="4">
    <source>
        <dbReference type="EMBL" id="CRL38157.1"/>
    </source>
</evidence>
<dbReference type="SUPFAM" id="SSF69593">
    <property type="entry name" value="Glycerol-3-phosphate (1)-acyltransferase"/>
    <property type="match status" value="1"/>
</dbReference>
<dbReference type="Proteomes" id="UP000049979">
    <property type="component" value="Unassembled WGS sequence"/>
</dbReference>
<dbReference type="AlphaFoldDB" id="A0A0M6WM63"/>
<evidence type="ECO:0000259" key="3">
    <source>
        <dbReference type="SMART" id="SM00563"/>
    </source>
</evidence>
<dbReference type="InterPro" id="IPR002123">
    <property type="entry name" value="Plipid/glycerol_acylTrfase"/>
</dbReference>
<dbReference type="SMART" id="SM00563">
    <property type="entry name" value="PlsC"/>
    <property type="match status" value="1"/>
</dbReference>
<dbReference type="OrthoDB" id="9803035at2"/>
<feature type="domain" description="Phospholipid/glycerol acyltransferase" evidence="3">
    <location>
        <begin position="70"/>
        <end position="186"/>
    </location>
</feature>
<dbReference type="Proteomes" id="UP000446657">
    <property type="component" value="Unassembled WGS sequence"/>
</dbReference>
<evidence type="ECO:0000313" key="6">
    <source>
        <dbReference type="Proteomes" id="UP000049979"/>
    </source>
</evidence>
<dbReference type="PANTHER" id="PTHR10434">
    <property type="entry name" value="1-ACYL-SN-GLYCEROL-3-PHOSPHATE ACYLTRANSFERASE"/>
    <property type="match status" value="1"/>
</dbReference>
<evidence type="ECO:0000313" key="5">
    <source>
        <dbReference type="EMBL" id="MTR80175.1"/>
    </source>
</evidence>
<dbReference type="Pfam" id="PF01553">
    <property type="entry name" value="Acyltransferase"/>
    <property type="match status" value="1"/>
</dbReference>
<dbReference type="EMBL" id="WNAL01000001">
    <property type="protein sequence ID" value="MTR80175.1"/>
    <property type="molecule type" value="Genomic_DNA"/>
</dbReference>
<dbReference type="GO" id="GO:0003841">
    <property type="term" value="F:1-acylglycerol-3-phosphate O-acyltransferase activity"/>
    <property type="evidence" value="ECO:0007669"/>
    <property type="project" value="TreeGrafter"/>
</dbReference>
<reference evidence="4" key="1">
    <citation type="submission" date="2015-05" db="EMBL/GenBank/DDBJ databases">
        <authorList>
            <person name="Wang D.B."/>
            <person name="Wang M."/>
        </authorList>
    </citation>
    <scope>NUCLEOTIDE SEQUENCE [LARGE SCALE GENOMIC DNA]</scope>
    <source>
        <strain evidence="4">M72</strain>
    </source>
</reference>